<sequence>MYYIFFQFRKPMFKGLRSKIEDEANRLKSTVSQYGENIANQVRSTASEAGSDISGRARKFIDTAQQLDREGRASSSNAAPTEDFLEQIGNKSLRRLSNASLESGLLNAQVVPNSIRLSASPLNDISSDTESNAAENADFDQLDEMPRDKLNAIFQRFQARAVNYRQKYKELSSIYREIENENEKYKNLLSATQEKAAQRIAKLKSDRSELQEKLKSIGSGEKVDEQSEKIKKLQDLLIKCKDEITSNRGRITSLNDENEHLKKENSSLSSENSSNVQRVTAEWKGRFDRQEEEWNRRISECEEKATIAIATSKAEMHSALQQKDQELENWISKFHALEKKDAEENTQLKEKLSSLEEAILTLEQEKADMVQKLSQAKQEGVKLVKESEERRYNDALAVELKKRDEEWGARLKEMEDQMQLSVEENDMQRKTSHADHERITSSLKERIAELEKNNASVLLKLHEHEEELQAKTEELCRLAKTETNDNSNQQQQKIFDDNLAEEKKKIVAEYEEKILLLEKENLKNKELTISEFQREHNEKLNELNEKYDNQRVDLQTKLAEVEAKLLRSKEEQEKAETVIKSLEGQLSEARVTIEKLEMDIAQIRQENELKDNDETRYNDLLATQQRKSDEEWNVRLKELEEQLNLSVQENDLLQKQIADDERIKSDLKERIESMEKTNESLQKLIEQKKEETPEYSDEQQKIFEEKLEEEKKKIIDEYAEQIALIEKESLKARDDALIEQRKIFEIQLATEKKQIVDEYSERISTLEAKELSVQQKIFEEKLSNERKRLINEYSEKISLLEKEANESKQQALSEQQKIFDERSAEERKNIIDEYSGRIASIEKDDIEVKERLISEIRIENDKKLKELTEKYEKECDMLQNKLLKIEPENLKYKEAESAAQITIKSLEEQLYESQKTIGKFEADIVQLCQENASKLTEKENEVAKRIEEIKKEFMEKKATDDQNSNKEIISLREELEEYKNKFEVLQVTSKQNELNYNEAIEALNQLKISLKESNQKSEHLAAELLEEKSKSSDSQSKQDIQISEMKEALSSCEQLKSQLQLELKNAKLELRKQQQNEKLLNDKTSEFEETNKKFSAFKSAKLNEIENLKKKLTEAEEIRLKEVTEIKKESEKAKQKAIADMKSEIKHLYDSINEKDCELASTHADISKLNEELDKLRSELDKHNNSESGQQQQKQRSKGSYDDDGVVDLDEYVDLKRRFIEQEEELIRLKSMTQNGVKKDPPNNRRDSNRSFQVGGSDLLNFAEPTEAEYLRNVLYRYMIEREYLGRESVTLAKVICTVCKFPPEQRNLVLRREEARCQRWLPGSIHALNLHQSQVNQRNRLNSLNNWNISSSALLQTNNSDRPLSNINALPYS</sequence>
<feature type="coiled-coil region" evidence="1">
    <location>
        <begin position="861"/>
        <end position="1125"/>
    </location>
</feature>
<comment type="caution">
    <text evidence="4">The sequence shown here is derived from an EMBL/GenBank/DDBJ whole genome shotgun (WGS) entry which is preliminary data.</text>
</comment>
<dbReference type="GO" id="GO:0005794">
    <property type="term" value="C:Golgi apparatus"/>
    <property type="evidence" value="ECO:0007669"/>
    <property type="project" value="TreeGrafter"/>
</dbReference>
<protein>
    <recommendedName>
        <fullName evidence="3">GRIP domain-containing protein</fullName>
    </recommendedName>
</protein>
<keyword evidence="1" id="KW-0175">Coiled coil</keyword>
<evidence type="ECO:0000256" key="1">
    <source>
        <dbReference type="SAM" id="Coils"/>
    </source>
</evidence>
<evidence type="ECO:0000256" key="2">
    <source>
        <dbReference type="SAM" id="MobiDB-lite"/>
    </source>
</evidence>
<name>A0A6V7TYX3_MELEN</name>
<dbReference type="Gene3D" id="1.10.220.60">
    <property type="entry name" value="GRIP domain"/>
    <property type="match status" value="1"/>
</dbReference>
<feature type="region of interest" description="Disordered" evidence="2">
    <location>
        <begin position="1231"/>
        <end position="1252"/>
    </location>
</feature>
<dbReference type="SMART" id="SM00755">
    <property type="entry name" value="Grip"/>
    <property type="match status" value="1"/>
</dbReference>
<dbReference type="PROSITE" id="PS50913">
    <property type="entry name" value="GRIP"/>
    <property type="match status" value="1"/>
</dbReference>
<feature type="domain" description="GRIP" evidence="3">
    <location>
        <begin position="1261"/>
        <end position="1313"/>
    </location>
</feature>
<feature type="compositionally biased region" description="Basic and acidic residues" evidence="2">
    <location>
        <begin position="1237"/>
        <end position="1249"/>
    </location>
</feature>
<dbReference type="InterPro" id="IPR000237">
    <property type="entry name" value="GRIP_dom"/>
</dbReference>
<feature type="region of interest" description="Disordered" evidence="2">
    <location>
        <begin position="255"/>
        <end position="275"/>
    </location>
</feature>
<gene>
    <name evidence="4" type="ORF">MENT_LOCUS5009</name>
</gene>
<evidence type="ECO:0000313" key="5">
    <source>
        <dbReference type="Proteomes" id="UP000580250"/>
    </source>
</evidence>
<dbReference type="GO" id="GO:0031267">
    <property type="term" value="F:small GTPase binding"/>
    <property type="evidence" value="ECO:0007669"/>
    <property type="project" value="TreeGrafter"/>
</dbReference>
<dbReference type="EMBL" id="CAJEWN010000018">
    <property type="protein sequence ID" value="CAD2136301.1"/>
    <property type="molecule type" value="Genomic_DNA"/>
</dbReference>
<evidence type="ECO:0000259" key="3">
    <source>
        <dbReference type="PROSITE" id="PS50913"/>
    </source>
</evidence>
<organism evidence="4 5">
    <name type="scientific">Meloidogyne enterolobii</name>
    <name type="common">Root-knot nematode worm</name>
    <name type="synonym">Meloidogyne mayaguensis</name>
    <dbReference type="NCBI Taxonomy" id="390850"/>
    <lineage>
        <taxon>Eukaryota</taxon>
        <taxon>Metazoa</taxon>
        <taxon>Ecdysozoa</taxon>
        <taxon>Nematoda</taxon>
        <taxon>Chromadorea</taxon>
        <taxon>Rhabditida</taxon>
        <taxon>Tylenchina</taxon>
        <taxon>Tylenchomorpha</taxon>
        <taxon>Tylenchoidea</taxon>
        <taxon>Meloidogynidae</taxon>
        <taxon>Meloidogyninae</taxon>
        <taxon>Meloidogyne</taxon>
    </lineage>
</organism>
<accession>A0A6V7TYX3</accession>
<dbReference type="PANTHER" id="PTHR19327">
    <property type="entry name" value="GOLGIN"/>
    <property type="match status" value="1"/>
</dbReference>
<feature type="coiled-coil region" evidence="1">
    <location>
        <begin position="320"/>
        <end position="474"/>
    </location>
</feature>
<proteinExistence type="predicted"/>
<feature type="region of interest" description="Disordered" evidence="2">
    <location>
        <begin position="1180"/>
        <end position="1205"/>
    </location>
</feature>
<dbReference type="Pfam" id="PF01465">
    <property type="entry name" value="GRIP"/>
    <property type="match status" value="1"/>
</dbReference>
<dbReference type="GO" id="GO:0048193">
    <property type="term" value="P:Golgi vesicle transport"/>
    <property type="evidence" value="ECO:0007669"/>
    <property type="project" value="TreeGrafter"/>
</dbReference>
<reference evidence="4 5" key="1">
    <citation type="submission" date="2020-08" db="EMBL/GenBank/DDBJ databases">
        <authorList>
            <person name="Koutsovoulos G."/>
            <person name="Danchin GJ E."/>
        </authorList>
    </citation>
    <scope>NUCLEOTIDE SEQUENCE [LARGE SCALE GENOMIC DNA]</scope>
</reference>
<evidence type="ECO:0000313" key="4">
    <source>
        <dbReference type="EMBL" id="CAD2136301.1"/>
    </source>
</evidence>
<dbReference type="Proteomes" id="UP000580250">
    <property type="component" value="Unassembled WGS sequence"/>
</dbReference>
<dbReference type="OrthoDB" id="5322683at2759"/>
<dbReference type="PANTHER" id="PTHR19327:SF0">
    <property type="entry name" value="GOLGIN SUBFAMILY A MEMBER 4"/>
    <property type="match status" value="1"/>
</dbReference>
<dbReference type="SUPFAM" id="SSF101283">
    <property type="entry name" value="GRIP domain"/>
    <property type="match status" value="1"/>
</dbReference>
<feature type="coiled-coil region" evidence="1">
    <location>
        <begin position="500"/>
        <end position="817"/>
    </location>
</feature>